<dbReference type="KEGG" id="more:E1B28_003873"/>
<keyword evidence="4" id="KW-1185">Reference proteome</keyword>
<dbReference type="RefSeq" id="XP_043012906.1">
    <property type="nucleotide sequence ID" value="XM_043148311.1"/>
</dbReference>
<keyword evidence="2" id="KW-0472">Membrane</keyword>
<feature type="compositionally biased region" description="Polar residues" evidence="1">
    <location>
        <begin position="1126"/>
        <end position="1144"/>
    </location>
</feature>
<feature type="region of interest" description="Disordered" evidence="1">
    <location>
        <begin position="1126"/>
        <end position="1158"/>
    </location>
</feature>
<dbReference type="GeneID" id="66072949"/>
<accession>A0A9P7UXG1</accession>
<feature type="transmembrane region" description="Helical" evidence="2">
    <location>
        <begin position="42"/>
        <end position="63"/>
    </location>
</feature>
<comment type="caution">
    <text evidence="3">The sequence shown here is derived from an EMBL/GenBank/DDBJ whole genome shotgun (WGS) entry which is preliminary data.</text>
</comment>
<evidence type="ECO:0000313" key="4">
    <source>
        <dbReference type="Proteomes" id="UP001049176"/>
    </source>
</evidence>
<feature type="transmembrane region" description="Helical" evidence="2">
    <location>
        <begin position="144"/>
        <end position="168"/>
    </location>
</feature>
<gene>
    <name evidence="3" type="ORF">E1B28_003873</name>
</gene>
<evidence type="ECO:0000256" key="1">
    <source>
        <dbReference type="SAM" id="MobiDB-lite"/>
    </source>
</evidence>
<keyword evidence="2" id="KW-1133">Transmembrane helix</keyword>
<evidence type="ECO:0000313" key="3">
    <source>
        <dbReference type="EMBL" id="KAG7096436.1"/>
    </source>
</evidence>
<dbReference type="OrthoDB" id="3032844at2759"/>
<proteinExistence type="predicted"/>
<feature type="transmembrane region" description="Helical" evidence="2">
    <location>
        <begin position="288"/>
        <end position="311"/>
    </location>
</feature>
<name>A0A9P7UXG1_9AGAR</name>
<dbReference type="Proteomes" id="UP001049176">
    <property type="component" value="Chromosome 2"/>
</dbReference>
<dbReference type="EMBL" id="CM032182">
    <property type="protein sequence ID" value="KAG7096436.1"/>
    <property type="molecule type" value="Genomic_DNA"/>
</dbReference>
<evidence type="ECO:0000256" key="2">
    <source>
        <dbReference type="SAM" id="Phobius"/>
    </source>
</evidence>
<sequence length="1158" mass="131142">MPETQTFGDIISDGIQDVAALLPLLGTEQCERHVGTALDKGFLYAAATPLSVFGSLGIVKAAFATLLATITRPFYGGNWLDDAGFITHGSVSSMVVIAKGTKKYGAEVKLEKLLQEQHIDDPKLVADIEWSGWRRGKEKSTNFLFSWNFLLTFTCALSSAISITPYLYLIHKHWDDPLLWIYPMLRSCGSFFCVVSVQFALQLRIHHITKSTLLLMQVTQQYLPSEEQAAIDYRDTVMEECLCKLVLELDKKLSYDPEKTLTPQEKEQMRKDRAVLVGRLPLDWRLQFLQFLLVFGMSMVVTGYIGCFNLVRSSDAKYGPYVWTGMEILLSLLRMFLWGLNPSWDDSRTGMTMRLELQPKTGSSPIPFLSKSTTCTINGLPPLRQLPTTQSDLSSPSYDSEPLTDFLFPLISTPHHLTRLTSASGHEDPVRRWGKGQRETFIVESAAEFLTHASSYVGPLCRLSIENISLYYGIIPGHGPDASIRKLLCTTILPRSTVSPLSIFMDGNVRPSAIHSSSCGDLPGTKAVQVTLQSEFDDSDTHPLVDTRTFNRIVKHSYDLFNRLFNDTCPTLDLSWTVSIPSGRRPEIHPDFQAPRCQTQIPLTAFDKDYIQLSQMCEFKGEHSFYRGIMTVPVLTSDSEAAGSSSAADNIQLVQYAAMFESAILEVQLCCKVHEFARSRGLSRVMSRHLIFEWTRRMENRILGEKRVFERRAMGLSTGSTSGHPYGEMWDSLASVLRVLPFKGPMVEKWNEHIHDFINVEEGPDIQELFILKPFTDMDHLRNTLLRVFVEPDTNNFTEDYRSMVTFVRSSLLRLNNFQSSELFKPVDLCGPDSANFLPPNMTIRKDTHGISKAFADQIHTVHTLQISGLRMQGVLHLLHILSDSHLESLTTLTTLSFSHIRDLFVRDVNETVVRLISSILAKHNILCLVFDRCRSLPRMVLESLQETIQVNRREWMRRAQDDGEIKYQYGLQYHLPVSSRESKHGPHPLFPDDPHPVFEVHQHDIILSDYGEVFVMIYIPSRGKIIPTFTLQPIYRDIEITVQLTCADVQNINPDDRNAEQIQVSSSVSMSNGEWQSLRVDEFPDVAEGCYELRFTARGGQYFFKEFKMELIPGPRVGKQVSVTRNVPRSTVEPDSSSSSNLRIENVGGRKRGRSKV</sequence>
<feature type="transmembrane region" description="Helical" evidence="2">
    <location>
        <begin position="180"/>
        <end position="201"/>
    </location>
</feature>
<dbReference type="AlphaFoldDB" id="A0A9P7UXG1"/>
<organism evidence="3 4">
    <name type="scientific">Marasmius oreades</name>
    <name type="common">fairy-ring Marasmius</name>
    <dbReference type="NCBI Taxonomy" id="181124"/>
    <lineage>
        <taxon>Eukaryota</taxon>
        <taxon>Fungi</taxon>
        <taxon>Dikarya</taxon>
        <taxon>Basidiomycota</taxon>
        <taxon>Agaricomycotina</taxon>
        <taxon>Agaricomycetes</taxon>
        <taxon>Agaricomycetidae</taxon>
        <taxon>Agaricales</taxon>
        <taxon>Marasmiineae</taxon>
        <taxon>Marasmiaceae</taxon>
        <taxon>Marasmius</taxon>
    </lineage>
</organism>
<keyword evidence="2" id="KW-0812">Transmembrane</keyword>
<protein>
    <submittedName>
        <fullName evidence="3">Uncharacterized protein</fullName>
    </submittedName>
</protein>
<reference evidence="3" key="1">
    <citation type="journal article" date="2021" name="Genome Biol. Evol.">
        <title>The assembled and annotated genome of the fairy-ring fungus Marasmius oreades.</title>
        <authorList>
            <person name="Hiltunen M."/>
            <person name="Ament-Velasquez S.L."/>
            <person name="Johannesson H."/>
        </authorList>
    </citation>
    <scope>NUCLEOTIDE SEQUENCE</scope>
    <source>
        <strain evidence="3">03SP1</strain>
    </source>
</reference>